<dbReference type="PANTHER" id="PTHR46504">
    <property type="entry name" value="TRNASE Z TRZ1"/>
    <property type="match status" value="1"/>
</dbReference>
<dbReference type="PANTHER" id="PTHR46504:SF2">
    <property type="entry name" value="TRNASE Z TRZ1"/>
    <property type="match status" value="1"/>
</dbReference>
<dbReference type="EMBL" id="CP036280">
    <property type="protein sequence ID" value="QDU70725.1"/>
    <property type="molecule type" value="Genomic_DNA"/>
</dbReference>
<protein>
    <submittedName>
        <fullName evidence="2">Ribonuclease Z</fullName>
    </submittedName>
</protein>
<dbReference type="RefSeq" id="WP_236254612.1">
    <property type="nucleotide sequence ID" value="NZ_CP036280.1"/>
</dbReference>
<dbReference type="KEGG" id="mcad:Pan265_05580"/>
<reference evidence="2 3" key="1">
    <citation type="submission" date="2019-02" db="EMBL/GenBank/DDBJ databases">
        <title>Deep-cultivation of Planctomycetes and their phenomic and genomic characterization uncovers novel biology.</title>
        <authorList>
            <person name="Wiegand S."/>
            <person name="Jogler M."/>
            <person name="Boedeker C."/>
            <person name="Pinto D."/>
            <person name="Vollmers J."/>
            <person name="Rivas-Marin E."/>
            <person name="Kohn T."/>
            <person name="Peeters S.H."/>
            <person name="Heuer A."/>
            <person name="Rast P."/>
            <person name="Oberbeckmann S."/>
            <person name="Bunk B."/>
            <person name="Jeske O."/>
            <person name="Meyerdierks A."/>
            <person name="Storesund J.E."/>
            <person name="Kallscheuer N."/>
            <person name="Luecker S."/>
            <person name="Lage O.M."/>
            <person name="Pohl T."/>
            <person name="Merkel B.J."/>
            <person name="Hornburger P."/>
            <person name="Mueller R.-W."/>
            <person name="Bruemmer F."/>
            <person name="Labrenz M."/>
            <person name="Spormann A.M."/>
            <person name="Op den Camp H."/>
            <person name="Overmann J."/>
            <person name="Amann R."/>
            <person name="Jetten M.S.M."/>
            <person name="Mascher T."/>
            <person name="Medema M.H."/>
            <person name="Devos D.P."/>
            <person name="Kaster A.-K."/>
            <person name="Ovreas L."/>
            <person name="Rohde M."/>
            <person name="Galperin M.Y."/>
            <person name="Jogler C."/>
        </authorList>
    </citation>
    <scope>NUCLEOTIDE SEQUENCE [LARGE SCALE GENOMIC DNA]</scope>
    <source>
        <strain evidence="2 3">Pan265</strain>
    </source>
</reference>
<dbReference type="Pfam" id="PF12706">
    <property type="entry name" value="Lactamase_B_2"/>
    <property type="match status" value="1"/>
</dbReference>
<evidence type="ECO:0000259" key="1">
    <source>
        <dbReference type="Pfam" id="PF12706"/>
    </source>
</evidence>
<accession>A0A518BUQ6</accession>
<dbReference type="AlphaFoldDB" id="A0A518BUQ6"/>
<name>A0A518BUQ6_9BACT</name>
<evidence type="ECO:0000313" key="3">
    <source>
        <dbReference type="Proteomes" id="UP000320386"/>
    </source>
</evidence>
<organism evidence="2 3">
    <name type="scientific">Mucisphaera calidilacus</name>
    <dbReference type="NCBI Taxonomy" id="2527982"/>
    <lineage>
        <taxon>Bacteria</taxon>
        <taxon>Pseudomonadati</taxon>
        <taxon>Planctomycetota</taxon>
        <taxon>Phycisphaerae</taxon>
        <taxon>Phycisphaerales</taxon>
        <taxon>Phycisphaeraceae</taxon>
        <taxon>Mucisphaera</taxon>
    </lineage>
</organism>
<dbReference type="InterPro" id="IPR001279">
    <property type="entry name" value="Metallo-B-lactamas"/>
</dbReference>
<evidence type="ECO:0000313" key="2">
    <source>
        <dbReference type="EMBL" id="QDU70725.1"/>
    </source>
</evidence>
<proteinExistence type="predicted"/>
<keyword evidence="3" id="KW-1185">Reference proteome</keyword>
<dbReference type="Gene3D" id="3.60.15.10">
    <property type="entry name" value="Ribonuclease Z/Hydroxyacylglutathione hydrolase-like"/>
    <property type="match status" value="1"/>
</dbReference>
<sequence>MLPHEPQRRSQLGFLYLPPFRVQGISVAGEETVVQIPELDINFDIGLCPRAALSSNFVALSHGHMDHTAALTYYLSQRHFQGMGTGTVFCHPELEAPLKGLMEAWISVENQKTPYNLMPLEHEAEFKIKNDHYLRAFETNHTVPSMGYVILERRSKLKPEYVGLPQPKLVELKQQGVEITRMLEIPLVAYLGDTAWGEHFERPDVLQAQILITECTFLEKDDHARARVGKHLHLRNIVDLLQVAASPSVVLTHLSRRTNMNIARRAIEQTVPEQDRKRVFVLMDHRTNRRRYENQLAEAAENS</sequence>
<gene>
    <name evidence="2" type="ORF">Pan265_05580</name>
</gene>
<dbReference type="InterPro" id="IPR036866">
    <property type="entry name" value="RibonucZ/Hydroxyglut_hydro"/>
</dbReference>
<dbReference type="SUPFAM" id="SSF56281">
    <property type="entry name" value="Metallo-hydrolase/oxidoreductase"/>
    <property type="match status" value="1"/>
</dbReference>
<feature type="domain" description="Metallo-beta-lactamase" evidence="1">
    <location>
        <begin position="56"/>
        <end position="253"/>
    </location>
</feature>
<dbReference type="Proteomes" id="UP000320386">
    <property type="component" value="Chromosome"/>
</dbReference>